<dbReference type="SUPFAM" id="SSF51556">
    <property type="entry name" value="Metallo-dependent hydrolases"/>
    <property type="match status" value="1"/>
</dbReference>
<dbReference type="Gene3D" id="3.20.20.140">
    <property type="entry name" value="Metal-dependent hydrolases"/>
    <property type="match status" value="1"/>
</dbReference>
<evidence type="ECO:0000313" key="2">
    <source>
        <dbReference type="Proteomes" id="UP001596158"/>
    </source>
</evidence>
<dbReference type="InterPro" id="IPR032466">
    <property type="entry name" value="Metal_Hydrolase"/>
</dbReference>
<dbReference type="Proteomes" id="UP001596158">
    <property type="component" value="Unassembled WGS sequence"/>
</dbReference>
<dbReference type="GO" id="GO:0016787">
    <property type="term" value="F:hydrolase activity"/>
    <property type="evidence" value="ECO:0007669"/>
    <property type="project" value="UniProtKB-KW"/>
</dbReference>
<keyword evidence="1" id="KW-0378">Hydrolase</keyword>
<dbReference type="EMBL" id="JBHSSG010000005">
    <property type="protein sequence ID" value="MFC6177936.1"/>
    <property type="molecule type" value="Genomic_DNA"/>
</dbReference>
<evidence type="ECO:0000313" key="1">
    <source>
        <dbReference type="EMBL" id="MFC6177936.1"/>
    </source>
</evidence>
<comment type="caution">
    <text evidence="1">The sequence shown here is derived from an EMBL/GenBank/DDBJ whole genome shotgun (WGS) entry which is preliminary data.</text>
</comment>
<keyword evidence="2" id="KW-1185">Reference proteome</keyword>
<dbReference type="PIRSF" id="PIRSF005902">
    <property type="entry name" value="DNase_TatD"/>
    <property type="match status" value="1"/>
</dbReference>
<protein>
    <submittedName>
        <fullName evidence="1">TatD family hydrolase</fullName>
    </submittedName>
</protein>
<organism evidence="1 2">
    <name type="scientific">Weissella sagaensis</name>
    <dbReference type="NCBI Taxonomy" id="2559928"/>
    <lineage>
        <taxon>Bacteria</taxon>
        <taxon>Bacillati</taxon>
        <taxon>Bacillota</taxon>
        <taxon>Bacilli</taxon>
        <taxon>Lactobacillales</taxon>
        <taxon>Lactobacillaceae</taxon>
        <taxon>Weissella</taxon>
    </lineage>
</organism>
<gene>
    <name evidence="1" type="ORF">ACFQGR_00690</name>
</gene>
<accession>A0ABW1RR51</accession>
<dbReference type="PANTHER" id="PTHR46124:SF2">
    <property type="entry name" value="D-AMINOACYL-TRNA DEACYLASE"/>
    <property type="match status" value="1"/>
</dbReference>
<reference evidence="2" key="1">
    <citation type="journal article" date="2019" name="Int. J. Syst. Evol. Microbiol.">
        <title>The Global Catalogue of Microorganisms (GCM) 10K type strain sequencing project: providing services to taxonomists for standard genome sequencing and annotation.</title>
        <authorList>
            <consortium name="The Broad Institute Genomics Platform"/>
            <consortium name="The Broad Institute Genome Sequencing Center for Infectious Disease"/>
            <person name="Wu L."/>
            <person name="Ma J."/>
        </authorList>
    </citation>
    <scope>NUCLEOTIDE SEQUENCE [LARGE SCALE GENOMIC DNA]</scope>
    <source>
        <strain evidence="2">CCM 8924</strain>
    </source>
</reference>
<dbReference type="Pfam" id="PF01026">
    <property type="entry name" value="TatD_DNase"/>
    <property type="match status" value="1"/>
</dbReference>
<proteinExistence type="predicted"/>
<dbReference type="PANTHER" id="PTHR46124">
    <property type="entry name" value="D-AMINOACYL-TRNA DEACYLASE"/>
    <property type="match status" value="1"/>
</dbReference>
<dbReference type="RefSeq" id="WP_042494574.1">
    <property type="nucleotide sequence ID" value="NZ_BJDT01000010.1"/>
</dbReference>
<sequence>MLIDMHSHSDGNAKFIGAQQANHIASILNATTTDEFQFNQQYAGMQQLVSYGVHPWESERQVVDQQLLATASIIGEIGLDTEWTDVPLTIQRPVFMQQLQAAQQQHKPVILHTKGCEAEILAILKAYPQLTILVHWYSSKLYQDEYVRRPNSYFSIGPDVLTDPVVQKFAKKVAPTQLFIESDGLESFTWVLNRTVDISEYAIILKSVYQKVAQLRSITLEKLEEQIQMNWQQLLATSIIN</sequence>
<dbReference type="InterPro" id="IPR001130">
    <property type="entry name" value="TatD-like"/>
</dbReference>
<name>A0ABW1RR51_9LACO</name>